<name>A0A0F8ZVN8_9ZZZZ</name>
<evidence type="ECO:0000313" key="1">
    <source>
        <dbReference type="EMBL" id="KKK64046.1"/>
    </source>
</evidence>
<organism evidence="1">
    <name type="scientific">marine sediment metagenome</name>
    <dbReference type="NCBI Taxonomy" id="412755"/>
    <lineage>
        <taxon>unclassified sequences</taxon>
        <taxon>metagenomes</taxon>
        <taxon>ecological metagenomes</taxon>
    </lineage>
</organism>
<proteinExistence type="predicted"/>
<accession>A0A0F8ZVN8</accession>
<sequence>MISEEGYDLMVSKGFIGLHICSECNGTREITGHKHWCSWNKKKAVKDD</sequence>
<comment type="caution">
    <text evidence="1">The sequence shown here is derived from an EMBL/GenBank/DDBJ whole genome shotgun (WGS) entry which is preliminary data.</text>
</comment>
<reference evidence="1" key="1">
    <citation type="journal article" date="2015" name="Nature">
        <title>Complex archaea that bridge the gap between prokaryotes and eukaryotes.</title>
        <authorList>
            <person name="Spang A."/>
            <person name="Saw J.H."/>
            <person name="Jorgensen S.L."/>
            <person name="Zaremba-Niedzwiedzka K."/>
            <person name="Martijn J."/>
            <person name="Lind A.E."/>
            <person name="van Eijk R."/>
            <person name="Schleper C."/>
            <person name="Guy L."/>
            <person name="Ettema T.J."/>
        </authorList>
    </citation>
    <scope>NUCLEOTIDE SEQUENCE</scope>
</reference>
<gene>
    <name evidence="1" type="ORF">LCGC14_2988170</name>
</gene>
<dbReference type="EMBL" id="LAZR01061208">
    <property type="protein sequence ID" value="KKK64046.1"/>
    <property type="molecule type" value="Genomic_DNA"/>
</dbReference>
<dbReference type="AlphaFoldDB" id="A0A0F8ZVN8"/>
<protein>
    <submittedName>
        <fullName evidence="1">Uncharacterized protein</fullName>
    </submittedName>
</protein>